<dbReference type="EMBL" id="SLWK01000004">
    <property type="protein sequence ID" value="TCO08907.1"/>
    <property type="molecule type" value="Genomic_DNA"/>
</dbReference>
<dbReference type="AlphaFoldDB" id="A0A4R2GK04"/>
<organism evidence="1 2">
    <name type="scientific">Natronoflexus pectinivorans</name>
    <dbReference type="NCBI Taxonomy" id="682526"/>
    <lineage>
        <taxon>Bacteria</taxon>
        <taxon>Pseudomonadati</taxon>
        <taxon>Bacteroidota</taxon>
        <taxon>Bacteroidia</taxon>
        <taxon>Marinilabiliales</taxon>
        <taxon>Marinilabiliaceae</taxon>
        <taxon>Natronoflexus</taxon>
    </lineage>
</organism>
<dbReference type="Proteomes" id="UP000295221">
    <property type="component" value="Unassembled WGS sequence"/>
</dbReference>
<proteinExistence type="predicted"/>
<name>A0A4R2GK04_9BACT</name>
<evidence type="ECO:0000313" key="1">
    <source>
        <dbReference type="EMBL" id="TCO08907.1"/>
    </source>
</evidence>
<keyword evidence="2" id="KW-1185">Reference proteome</keyword>
<sequence>MLGLEVAQSQQGMLALQKIMYKGNKIYPKILIA</sequence>
<comment type="caution">
    <text evidence="1">The sequence shown here is derived from an EMBL/GenBank/DDBJ whole genome shotgun (WGS) entry which is preliminary data.</text>
</comment>
<evidence type="ECO:0000313" key="2">
    <source>
        <dbReference type="Proteomes" id="UP000295221"/>
    </source>
</evidence>
<protein>
    <submittedName>
        <fullName evidence="1">Uncharacterized protein</fullName>
    </submittedName>
</protein>
<accession>A0A4R2GK04</accession>
<reference evidence="1 2" key="1">
    <citation type="submission" date="2019-03" db="EMBL/GenBank/DDBJ databases">
        <title>Genomic Encyclopedia of Type Strains, Phase IV (KMG-IV): sequencing the most valuable type-strain genomes for metagenomic binning, comparative biology and taxonomic classification.</title>
        <authorList>
            <person name="Goeker M."/>
        </authorList>
    </citation>
    <scope>NUCLEOTIDE SEQUENCE [LARGE SCALE GENOMIC DNA]</scope>
    <source>
        <strain evidence="1 2">DSM 24179</strain>
    </source>
</reference>
<gene>
    <name evidence="1" type="ORF">EV194_104218</name>
</gene>